<feature type="compositionally biased region" description="Basic residues" evidence="4">
    <location>
        <begin position="12"/>
        <end position="24"/>
    </location>
</feature>
<dbReference type="Proteomes" id="UP000825890">
    <property type="component" value="Unassembled WGS sequence"/>
</dbReference>
<dbReference type="GO" id="GO:0008270">
    <property type="term" value="F:zinc ion binding"/>
    <property type="evidence" value="ECO:0007669"/>
    <property type="project" value="InterPro"/>
</dbReference>
<dbReference type="OrthoDB" id="6509908at2759"/>
<evidence type="ECO:0000256" key="3">
    <source>
        <dbReference type="ARBA" id="ARBA00023242"/>
    </source>
</evidence>
<dbReference type="SUPFAM" id="SSF57701">
    <property type="entry name" value="Zn2/Cys6 DNA-binding domain"/>
    <property type="match status" value="1"/>
</dbReference>
<reference evidence="6 7" key="1">
    <citation type="submission" date="2021-01" db="EMBL/GenBank/DDBJ databases">
        <title>Cercospora kikuchii MAFF 305040 whole genome shotgun sequence.</title>
        <authorList>
            <person name="Kashiwa T."/>
            <person name="Suzuki T."/>
        </authorList>
    </citation>
    <scope>NUCLEOTIDE SEQUENCE [LARGE SCALE GENOMIC DNA]</scope>
    <source>
        <strain evidence="6 7">MAFF 305040</strain>
    </source>
</reference>
<dbReference type="AlphaFoldDB" id="A0A9P3CJY1"/>
<dbReference type="PROSITE" id="PS50048">
    <property type="entry name" value="ZN2_CY6_FUNGAL_2"/>
    <property type="match status" value="1"/>
</dbReference>
<gene>
    <name evidence="6" type="ORF">CKM354_000601500</name>
</gene>
<dbReference type="CDD" id="cd12148">
    <property type="entry name" value="fungal_TF_MHR"/>
    <property type="match status" value="1"/>
</dbReference>
<dbReference type="InterPro" id="IPR001138">
    <property type="entry name" value="Zn2Cys6_DnaBD"/>
</dbReference>
<dbReference type="GeneID" id="68291590"/>
<feature type="region of interest" description="Disordered" evidence="4">
    <location>
        <begin position="144"/>
        <end position="176"/>
    </location>
</feature>
<dbReference type="SMART" id="SM00066">
    <property type="entry name" value="GAL4"/>
    <property type="match status" value="1"/>
</dbReference>
<feature type="region of interest" description="Disordered" evidence="4">
    <location>
        <begin position="584"/>
        <end position="623"/>
    </location>
</feature>
<feature type="domain" description="Zn(2)-C6 fungal-type" evidence="5">
    <location>
        <begin position="24"/>
        <end position="56"/>
    </location>
</feature>
<accession>A0A9P3CJY1</accession>
<feature type="region of interest" description="Disordered" evidence="4">
    <location>
        <begin position="1"/>
        <end position="24"/>
    </location>
</feature>
<keyword evidence="3" id="KW-0539">Nucleus</keyword>
<keyword evidence="2" id="KW-0804">Transcription</keyword>
<evidence type="ECO:0000313" key="7">
    <source>
        <dbReference type="Proteomes" id="UP000825890"/>
    </source>
</evidence>
<evidence type="ECO:0000256" key="1">
    <source>
        <dbReference type="ARBA" id="ARBA00023015"/>
    </source>
</evidence>
<evidence type="ECO:0000256" key="2">
    <source>
        <dbReference type="ARBA" id="ARBA00023163"/>
    </source>
</evidence>
<keyword evidence="1" id="KW-0805">Transcription regulation</keyword>
<evidence type="ECO:0000259" key="5">
    <source>
        <dbReference type="PROSITE" id="PS50048"/>
    </source>
</evidence>
<keyword evidence="7" id="KW-1185">Reference proteome</keyword>
<dbReference type="EMBL" id="BOLY01000003">
    <property type="protein sequence ID" value="GIZ42757.1"/>
    <property type="molecule type" value="Genomic_DNA"/>
</dbReference>
<dbReference type="PANTHER" id="PTHR47840">
    <property type="entry name" value="ZN(II)2CYS6 TRANSCRIPTION FACTOR (EUROFUNG)-RELATED"/>
    <property type="match status" value="1"/>
</dbReference>
<feature type="compositionally biased region" description="Basic and acidic residues" evidence="4">
    <location>
        <begin position="164"/>
        <end position="176"/>
    </location>
</feature>
<dbReference type="RefSeq" id="XP_044657244.1">
    <property type="nucleotide sequence ID" value="XM_044801309.1"/>
</dbReference>
<sequence length="700" mass="78517">MPPRASSNKPARVQKKKMRKGTKSCLPCRRRKIRCSGFRPDAQSCIECISRGTPDCAPQGEANELNDAGETQQLRERVAHLEAKLEQFGSTFSVERNAGLQILPPSQKPSICEPDRLPHPVHSADAVEHEEEVETGYAPLVSLLNPDGAEERSKKTGQRRSRSRREQTARALREHVPSQEELEDIIDKDASWWQLYRDALGLVWTDTPDMRTFVSGSITDDDPAVTALLLVCLALSTGEYQRYLPPVEEHVVNCDQYAATEHGLNALMALGLCYMNALRPRRAWAVYRRANTLLQLSGCTLHWRKRRKGQEAIFWQLFHADRWVSLMIGLPYTVPDHFCDLTIAPLATLGPATWLYRQLCVVSGRIIDLLQRQDIRGPMLSSALAIEEKISELIAELPTDYLEMDQVRACSDPSDKSTRLYRVVHVHLLRIYVHLPFFFRSEKEAQFAFSRQRCIDESRELLVAYLEIFDTDHRMAANGTVLNLTAFTAAAVVLLGLTDYGRACQRHHHAGESHPYRQEQDLDLIIRTRDTVKCAAESKIAGRLSAKCYEALNALMSSAQSSDVNLHHIVLPYFGTVTITHRMSPGVEPSNAQRTDDQDRDPGSMPAAHRAETQPAVQPRTMDTDMGTACPDIASMPWRQDLSWGTSFTYSGPFMPGSGDSFESGDASAPESFGDFGWTHGLGSDIDWNWLYTDLPPDAG</sequence>
<comment type="caution">
    <text evidence="6">The sequence shown here is derived from an EMBL/GenBank/DDBJ whole genome shotgun (WGS) entry which is preliminary data.</text>
</comment>
<evidence type="ECO:0000313" key="6">
    <source>
        <dbReference type="EMBL" id="GIZ42757.1"/>
    </source>
</evidence>
<name>A0A9P3CJY1_9PEZI</name>
<evidence type="ECO:0000256" key="4">
    <source>
        <dbReference type="SAM" id="MobiDB-lite"/>
    </source>
</evidence>
<organism evidence="6 7">
    <name type="scientific">Cercospora kikuchii</name>
    <dbReference type="NCBI Taxonomy" id="84275"/>
    <lineage>
        <taxon>Eukaryota</taxon>
        <taxon>Fungi</taxon>
        <taxon>Dikarya</taxon>
        <taxon>Ascomycota</taxon>
        <taxon>Pezizomycotina</taxon>
        <taxon>Dothideomycetes</taxon>
        <taxon>Dothideomycetidae</taxon>
        <taxon>Mycosphaerellales</taxon>
        <taxon>Mycosphaerellaceae</taxon>
        <taxon>Cercospora</taxon>
    </lineage>
</organism>
<dbReference type="PROSITE" id="PS00463">
    <property type="entry name" value="ZN2_CY6_FUNGAL_1"/>
    <property type="match status" value="1"/>
</dbReference>
<proteinExistence type="predicted"/>
<dbReference type="GO" id="GO:0000981">
    <property type="term" value="F:DNA-binding transcription factor activity, RNA polymerase II-specific"/>
    <property type="evidence" value="ECO:0007669"/>
    <property type="project" value="InterPro"/>
</dbReference>
<dbReference type="InterPro" id="IPR036864">
    <property type="entry name" value="Zn2-C6_fun-type_DNA-bd_sf"/>
</dbReference>
<protein>
    <recommendedName>
        <fullName evidence="5">Zn(2)-C6 fungal-type domain-containing protein</fullName>
    </recommendedName>
</protein>
<dbReference type="CDD" id="cd00067">
    <property type="entry name" value="GAL4"/>
    <property type="match status" value="1"/>
</dbReference>
<dbReference type="Gene3D" id="4.10.240.10">
    <property type="entry name" value="Zn(2)-C6 fungal-type DNA-binding domain"/>
    <property type="match status" value="1"/>
</dbReference>
<dbReference type="PANTHER" id="PTHR47840:SF1">
    <property type="entry name" value="ZN(II)2CYS6 TRANSCRIPTION FACTOR (EUROFUNG)"/>
    <property type="match status" value="1"/>
</dbReference>